<dbReference type="EMBL" id="ATHO01000128">
    <property type="protein sequence ID" value="EQB04473.1"/>
    <property type="molecule type" value="Genomic_DNA"/>
</dbReference>
<feature type="transmembrane region" description="Helical" evidence="6">
    <location>
        <begin position="9"/>
        <end position="27"/>
    </location>
</feature>
<name>T0GX13_9SPHN</name>
<feature type="transmembrane region" description="Helical" evidence="6">
    <location>
        <begin position="161"/>
        <end position="183"/>
    </location>
</feature>
<proteinExistence type="predicted"/>
<feature type="transmembrane region" description="Helical" evidence="6">
    <location>
        <begin position="33"/>
        <end position="54"/>
    </location>
</feature>
<feature type="transmembrane region" description="Helical" evidence="6">
    <location>
        <begin position="298"/>
        <end position="316"/>
    </location>
</feature>
<keyword evidence="3 6" id="KW-0812">Transmembrane</keyword>
<evidence type="ECO:0000313" key="7">
    <source>
        <dbReference type="EMBL" id="EQB04473.1"/>
    </source>
</evidence>
<feature type="transmembrane region" description="Helical" evidence="6">
    <location>
        <begin position="234"/>
        <end position="256"/>
    </location>
</feature>
<evidence type="ECO:0000256" key="6">
    <source>
        <dbReference type="SAM" id="Phobius"/>
    </source>
</evidence>
<protein>
    <recommendedName>
        <fullName evidence="9">Polysaccharide biosynthesis protein</fullName>
    </recommendedName>
</protein>
<feature type="transmembrane region" description="Helical" evidence="6">
    <location>
        <begin position="392"/>
        <end position="411"/>
    </location>
</feature>
<feature type="transmembrane region" description="Helical" evidence="6">
    <location>
        <begin position="117"/>
        <end position="140"/>
    </location>
</feature>
<dbReference type="InterPro" id="IPR050833">
    <property type="entry name" value="Poly_Biosynth_Transport"/>
</dbReference>
<comment type="caution">
    <text evidence="7">The sequence shown here is derived from an EMBL/GenBank/DDBJ whole genome shotgun (WGS) entry which is preliminary data.</text>
</comment>
<evidence type="ECO:0000313" key="8">
    <source>
        <dbReference type="Proteomes" id="UP000015525"/>
    </source>
</evidence>
<comment type="subcellular location">
    <subcellularLocation>
        <location evidence="1">Cell membrane</location>
        <topology evidence="1">Multi-pass membrane protein</topology>
    </subcellularLocation>
</comment>
<dbReference type="PANTHER" id="PTHR30250">
    <property type="entry name" value="PST FAMILY PREDICTED COLANIC ACID TRANSPORTER"/>
    <property type="match status" value="1"/>
</dbReference>
<evidence type="ECO:0000256" key="5">
    <source>
        <dbReference type="ARBA" id="ARBA00023136"/>
    </source>
</evidence>
<organism evidence="7 8">
    <name type="scientific">Sphingobium quisquiliarum P25</name>
    <dbReference type="NCBI Taxonomy" id="1329909"/>
    <lineage>
        <taxon>Bacteria</taxon>
        <taxon>Pseudomonadati</taxon>
        <taxon>Pseudomonadota</taxon>
        <taxon>Alphaproteobacteria</taxon>
        <taxon>Sphingomonadales</taxon>
        <taxon>Sphingomonadaceae</taxon>
        <taxon>Sphingobium</taxon>
    </lineage>
</organism>
<keyword evidence="2" id="KW-1003">Cell membrane</keyword>
<dbReference type="PATRIC" id="fig|1329909.3.peg.2660"/>
<reference evidence="7 8" key="1">
    <citation type="journal article" date="2013" name="Genome Announc.">
        <title>Draft Genome Sequence of Sphingobium quisquiliarum Strain P25T, a Novel Hexachlorocyclohexane (HCH)-Degrading Bacterium Isolated from an HCH Dumpsite.</title>
        <authorList>
            <person name="Kumar Singh A."/>
            <person name="Sangwan N."/>
            <person name="Sharma A."/>
            <person name="Gupta V."/>
            <person name="Khurana J.P."/>
            <person name="Lal R."/>
        </authorList>
    </citation>
    <scope>NUCLEOTIDE SEQUENCE [LARGE SCALE GENOMIC DNA]</scope>
    <source>
        <strain evidence="7 8">P25</strain>
    </source>
</reference>
<evidence type="ECO:0008006" key="9">
    <source>
        <dbReference type="Google" id="ProtNLM"/>
    </source>
</evidence>
<dbReference type="GO" id="GO:0005886">
    <property type="term" value="C:plasma membrane"/>
    <property type="evidence" value="ECO:0007669"/>
    <property type="project" value="UniProtKB-SubCell"/>
</dbReference>
<dbReference type="Proteomes" id="UP000015525">
    <property type="component" value="Unassembled WGS sequence"/>
</dbReference>
<accession>T0GX13</accession>
<evidence type="ECO:0000256" key="2">
    <source>
        <dbReference type="ARBA" id="ARBA00022475"/>
    </source>
</evidence>
<sequence length="430" mass="46065">MSAQFLNQATTIILQIGLVPVLLYAWGKQSYGVWLLLSAVPTYLTFSDFGFTLIAKNEMLMQVAGGRREEALRTFHSVFALLNLVMPCLIGLSVLLICSVDLSHALNLGEYANGDARAVLILLLLNVVSYQYFLLICGGVRCENRLAMEASWGALSRLAEGLAVAGSALLGGGLVAAAAAALITKLLGSVGLYLWLRKASPWLSLGHAKSSAAEIKRLLKPALAFMLMPISQSMLIQAPLMIIGVLIGPAAVVTFATTRTLARTGTAITNLLNGTVQGEYSIAFGRANQAMLHKVLRYHQRAGLAAIIAFSVPLYLFRDPLMRLYTHGQVSAVDPFFLMVILTVAAEMMWSSIATPLSSINRHVTFANLSLLISLAGIGLCYVFTLHFGLNGAAAAMLTVHGAILVLSQGLRHAIRLPHPSLTAREAHSA</sequence>
<dbReference type="PANTHER" id="PTHR30250:SF11">
    <property type="entry name" value="O-ANTIGEN TRANSPORTER-RELATED"/>
    <property type="match status" value="1"/>
</dbReference>
<evidence type="ECO:0000256" key="1">
    <source>
        <dbReference type="ARBA" id="ARBA00004651"/>
    </source>
</evidence>
<keyword evidence="4 6" id="KW-1133">Transmembrane helix</keyword>
<evidence type="ECO:0000256" key="3">
    <source>
        <dbReference type="ARBA" id="ARBA00022692"/>
    </source>
</evidence>
<gene>
    <name evidence="7" type="ORF">L288_13855</name>
</gene>
<evidence type="ECO:0000256" key="4">
    <source>
        <dbReference type="ARBA" id="ARBA00022989"/>
    </source>
</evidence>
<feature type="transmembrane region" description="Helical" evidence="6">
    <location>
        <begin position="366"/>
        <end position="386"/>
    </location>
</feature>
<keyword evidence="5 6" id="KW-0472">Membrane</keyword>
<keyword evidence="8" id="KW-1185">Reference proteome</keyword>
<feature type="transmembrane region" description="Helical" evidence="6">
    <location>
        <begin position="75"/>
        <end position="97"/>
    </location>
</feature>
<feature type="transmembrane region" description="Helical" evidence="6">
    <location>
        <begin position="336"/>
        <end position="354"/>
    </location>
</feature>
<dbReference type="AlphaFoldDB" id="T0GX13"/>